<accession>A0ABU4R815</accession>
<keyword evidence="1" id="KW-1133">Transmembrane helix</keyword>
<dbReference type="RefSeq" id="WP_230002639.1">
    <property type="nucleotide sequence ID" value="NZ_CP087134.1"/>
</dbReference>
<evidence type="ECO:0000313" key="2">
    <source>
        <dbReference type="EMBL" id="MDX6187948.1"/>
    </source>
</evidence>
<reference evidence="2 3" key="1">
    <citation type="submission" date="2023-11" db="EMBL/GenBank/DDBJ databases">
        <title>Unpublished Manusciprt.</title>
        <authorList>
            <person name="Saticioglu I.B."/>
            <person name="Ay H."/>
            <person name="Ajmi N."/>
            <person name="Altun S."/>
            <person name="Duman M."/>
        </authorList>
    </citation>
    <scope>NUCLEOTIDE SEQUENCE [LARGE SCALE GENOMIC DNA]</scope>
    <source>
        <strain evidence="2 3">Fl-318</strain>
    </source>
</reference>
<keyword evidence="1" id="KW-0472">Membrane</keyword>
<sequence length="188" mass="21711">MKTEILIPIFFSPIVGAIIGFVFSQLGISGKTKIVEYYLKRVELIEKLLLNKEIKLDKSVLKDELNEIITYVSLSSIKNNEIAKIDFAKRPWYKKIIHLPQITTITGKVASFIFYLYGSIGLIYIPIIISLIFNKRKELIVVLITTCLTFLVAFLCRLWVIRIAYREAILQKAKKELFLNNELLETPQ</sequence>
<feature type="transmembrane region" description="Helical" evidence="1">
    <location>
        <begin position="139"/>
        <end position="165"/>
    </location>
</feature>
<keyword evidence="1" id="KW-0812">Transmembrane</keyword>
<feature type="transmembrane region" description="Helical" evidence="1">
    <location>
        <begin position="112"/>
        <end position="133"/>
    </location>
</feature>
<keyword evidence="3" id="KW-1185">Reference proteome</keyword>
<evidence type="ECO:0000256" key="1">
    <source>
        <dbReference type="SAM" id="Phobius"/>
    </source>
</evidence>
<proteinExistence type="predicted"/>
<feature type="transmembrane region" description="Helical" evidence="1">
    <location>
        <begin position="6"/>
        <end position="28"/>
    </location>
</feature>
<dbReference type="EMBL" id="JAWXVI010000001">
    <property type="protein sequence ID" value="MDX6187948.1"/>
    <property type="molecule type" value="Genomic_DNA"/>
</dbReference>
<gene>
    <name evidence="2" type="ORF">SGQ83_01180</name>
</gene>
<comment type="caution">
    <text evidence="2">The sequence shown here is derived from an EMBL/GenBank/DDBJ whole genome shotgun (WGS) entry which is preliminary data.</text>
</comment>
<evidence type="ECO:0000313" key="3">
    <source>
        <dbReference type="Proteomes" id="UP001273350"/>
    </source>
</evidence>
<protein>
    <submittedName>
        <fullName evidence="2">Uncharacterized protein</fullName>
    </submittedName>
</protein>
<organism evidence="2 3">
    <name type="scientific">Flavobacterium cupriresistens</name>
    <dbReference type="NCBI Taxonomy" id="2893885"/>
    <lineage>
        <taxon>Bacteria</taxon>
        <taxon>Pseudomonadati</taxon>
        <taxon>Bacteroidota</taxon>
        <taxon>Flavobacteriia</taxon>
        <taxon>Flavobacteriales</taxon>
        <taxon>Flavobacteriaceae</taxon>
        <taxon>Flavobacterium</taxon>
    </lineage>
</organism>
<name>A0ABU4R815_9FLAO</name>
<dbReference type="Proteomes" id="UP001273350">
    <property type="component" value="Unassembled WGS sequence"/>
</dbReference>